<dbReference type="InterPro" id="IPR030182">
    <property type="entry name" value="PUP_plant"/>
</dbReference>
<dbReference type="GO" id="GO:0016020">
    <property type="term" value="C:membrane"/>
    <property type="evidence" value="ECO:0007669"/>
    <property type="project" value="UniProtKB-SubCell"/>
</dbReference>
<gene>
    <name evidence="9" type="ORF">RJ641_029741</name>
</gene>
<protein>
    <recommendedName>
        <fullName evidence="7">Probable purine permease</fullName>
    </recommendedName>
</protein>
<dbReference type="EMBL" id="JBAMMX010000005">
    <property type="protein sequence ID" value="KAK6940210.1"/>
    <property type="molecule type" value="Genomic_DNA"/>
</dbReference>
<proteinExistence type="inferred from homology"/>
<evidence type="ECO:0000256" key="6">
    <source>
        <dbReference type="ARBA" id="ARBA00023136"/>
    </source>
</evidence>
<feature type="transmembrane region" description="Helical" evidence="7">
    <location>
        <begin position="233"/>
        <end position="249"/>
    </location>
</feature>
<dbReference type="Proteomes" id="UP001370490">
    <property type="component" value="Unassembled WGS sequence"/>
</dbReference>
<dbReference type="InterPro" id="IPR037185">
    <property type="entry name" value="EmrE-like"/>
</dbReference>
<evidence type="ECO:0000256" key="4">
    <source>
        <dbReference type="ARBA" id="ARBA00022692"/>
    </source>
</evidence>
<name>A0AAN8VUB9_9MAGN</name>
<dbReference type="GO" id="GO:0015211">
    <property type="term" value="F:purine nucleoside transmembrane transporter activity"/>
    <property type="evidence" value="ECO:0007669"/>
    <property type="project" value="UniProtKB-UniRule"/>
</dbReference>
<dbReference type="Pfam" id="PF16913">
    <property type="entry name" value="PUNUT"/>
    <property type="match status" value="1"/>
</dbReference>
<evidence type="ECO:0000256" key="5">
    <source>
        <dbReference type="ARBA" id="ARBA00022989"/>
    </source>
</evidence>
<keyword evidence="5 7" id="KW-1133">Transmembrane helix</keyword>
<evidence type="ECO:0000256" key="1">
    <source>
        <dbReference type="ARBA" id="ARBA00004141"/>
    </source>
</evidence>
<feature type="transmembrane region" description="Helical" evidence="7">
    <location>
        <begin position="269"/>
        <end position="291"/>
    </location>
</feature>
<feature type="transmembrane region" description="Helical" evidence="7">
    <location>
        <begin position="159"/>
        <end position="179"/>
    </location>
</feature>
<reference evidence="9 10" key="1">
    <citation type="submission" date="2023-12" db="EMBL/GenBank/DDBJ databases">
        <title>A high-quality genome assembly for Dillenia turbinata (Dilleniales).</title>
        <authorList>
            <person name="Chanderbali A."/>
        </authorList>
    </citation>
    <scope>NUCLEOTIDE SEQUENCE [LARGE SCALE GENOMIC DNA]</scope>
    <source>
        <strain evidence="9">LSX21</strain>
        <tissue evidence="9">Leaf</tissue>
    </source>
</reference>
<keyword evidence="3 7" id="KW-0813">Transport</keyword>
<dbReference type="SUPFAM" id="SSF103481">
    <property type="entry name" value="Multidrug resistance efflux transporter EmrE"/>
    <property type="match status" value="1"/>
</dbReference>
<accession>A0AAN8VUB9</accession>
<dbReference type="GO" id="GO:0005345">
    <property type="term" value="F:purine nucleobase transmembrane transporter activity"/>
    <property type="evidence" value="ECO:0007669"/>
    <property type="project" value="UniProtKB-UniRule"/>
</dbReference>
<dbReference type="PANTHER" id="PTHR31376">
    <property type="entry name" value="OS09G0467300 PROTEIN-RELATED"/>
    <property type="match status" value="1"/>
</dbReference>
<evidence type="ECO:0000256" key="2">
    <source>
        <dbReference type="ARBA" id="ARBA00006213"/>
    </source>
</evidence>
<evidence type="ECO:0000256" key="7">
    <source>
        <dbReference type="RuleBase" id="RU368015"/>
    </source>
</evidence>
<feature type="transmembrane region" description="Helical" evidence="7">
    <location>
        <begin position="298"/>
        <end position="319"/>
    </location>
</feature>
<evidence type="ECO:0000313" key="10">
    <source>
        <dbReference type="Proteomes" id="UP001370490"/>
    </source>
</evidence>
<comment type="caution">
    <text evidence="9">The sequence shown here is derived from an EMBL/GenBank/DDBJ whole genome shotgun (WGS) entry which is preliminary data.</text>
</comment>
<feature type="region of interest" description="Disordered" evidence="8">
    <location>
        <begin position="357"/>
        <end position="379"/>
    </location>
</feature>
<keyword evidence="4 7" id="KW-0812">Transmembrane</keyword>
<dbReference type="PANTHER" id="PTHR31376:SF1">
    <property type="entry name" value="PURINE PERMEASE 2"/>
    <property type="match status" value="1"/>
</dbReference>
<evidence type="ECO:0000256" key="3">
    <source>
        <dbReference type="ARBA" id="ARBA00022448"/>
    </source>
</evidence>
<feature type="transmembrane region" description="Helical" evidence="7">
    <location>
        <begin position="57"/>
        <end position="80"/>
    </location>
</feature>
<keyword evidence="6 7" id="KW-0472">Membrane</keyword>
<feature type="transmembrane region" description="Helical" evidence="7">
    <location>
        <begin position="191"/>
        <end position="212"/>
    </location>
</feature>
<comment type="similarity">
    <text evidence="2 7">Belongs to the purine permeases (TC 2.A.7.14) family.</text>
</comment>
<evidence type="ECO:0000313" key="9">
    <source>
        <dbReference type="EMBL" id="KAK6940210.1"/>
    </source>
</evidence>
<evidence type="ECO:0000256" key="8">
    <source>
        <dbReference type="SAM" id="MobiDB-lite"/>
    </source>
</evidence>
<feature type="transmembrane region" description="Helical" evidence="7">
    <location>
        <begin position="119"/>
        <end position="152"/>
    </location>
</feature>
<dbReference type="AlphaFoldDB" id="A0AAN8VUB9"/>
<feature type="transmembrane region" description="Helical" evidence="7">
    <location>
        <begin position="28"/>
        <end position="51"/>
    </location>
</feature>
<sequence length="387" mass="42805">MVLSNSPMEVESTSEQTKKHKKKKKFMTILNCSLLALGASGGPLIMRLYFIHGGKKIWLSSWLETGGWPLNIIPILLSYLHRRKKAKSQQHSPAKLFFITPRLFLASAILGLLTGLDDYLYAYGVAALPVSTLALIISTHLGFTAAFAFLLVKQKFTASTINAVFLLTIGEGVLAMHASGDRPKNETDKEYYMGFAMTIGAAALYGFVLPAVELTYKKAKQKINYSLVMEMQMVISLFATVFCTVGMLANNDFQTIAREANEFGLGEAMYYFVLVLNGSIWQCFFLGAIGVIFCASSLLSAILIAVCIPITEILAVLFYHESFRAEKAVSLVLCVWGFISYFYGEFQKVKKMKRQRPHPAETELPPQPQATSPICDHGTSINGRANV</sequence>
<feature type="transmembrane region" description="Helical" evidence="7">
    <location>
        <begin position="92"/>
        <end position="113"/>
    </location>
</feature>
<comment type="subcellular location">
    <subcellularLocation>
        <location evidence="1 7">Membrane</location>
        <topology evidence="1 7">Multi-pass membrane protein</topology>
    </subcellularLocation>
</comment>
<organism evidence="9 10">
    <name type="scientific">Dillenia turbinata</name>
    <dbReference type="NCBI Taxonomy" id="194707"/>
    <lineage>
        <taxon>Eukaryota</taxon>
        <taxon>Viridiplantae</taxon>
        <taxon>Streptophyta</taxon>
        <taxon>Embryophyta</taxon>
        <taxon>Tracheophyta</taxon>
        <taxon>Spermatophyta</taxon>
        <taxon>Magnoliopsida</taxon>
        <taxon>eudicotyledons</taxon>
        <taxon>Gunneridae</taxon>
        <taxon>Pentapetalae</taxon>
        <taxon>Dilleniales</taxon>
        <taxon>Dilleniaceae</taxon>
        <taxon>Dillenia</taxon>
    </lineage>
</organism>
<feature type="transmembrane region" description="Helical" evidence="7">
    <location>
        <begin position="325"/>
        <end position="344"/>
    </location>
</feature>
<keyword evidence="10" id="KW-1185">Reference proteome</keyword>